<dbReference type="InterPro" id="IPR036291">
    <property type="entry name" value="NAD(P)-bd_dom_sf"/>
</dbReference>
<reference evidence="4 5" key="1">
    <citation type="submission" date="2019-06" db="EMBL/GenBank/DDBJ databases">
        <title>Sequencing the genomes of 1000 actinobacteria strains.</title>
        <authorList>
            <person name="Klenk H.-P."/>
        </authorList>
    </citation>
    <scope>NUCLEOTIDE SEQUENCE [LARGE SCALE GENOMIC DNA]</scope>
    <source>
        <strain evidence="4 5">DSM 18031</strain>
    </source>
</reference>
<protein>
    <submittedName>
        <fullName evidence="4">Phosphoglycerate dehydrogenase-like enzyme</fullName>
    </submittedName>
</protein>
<dbReference type="AlphaFoldDB" id="A0A543HGW9"/>
<dbReference type="FunFam" id="3.40.50.720:FF:000593">
    <property type="entry name" value="Dihydrofolate reductase"/>
    <property type="match status" value="1"/>
</dbReference>
<accession>A0A543HGW9</accession>
<dbReference type="Gene3D" id="3.40.50.720">
    <property type="entry name" value="NAD(P)-binding Rossmann-like Domain"/>
    <property type="match status" value="2"/>
</dbReference>
<evidence type="ECO:0000313" key="4">
    <source>
        <dbReference type="EMBL" id="TQM57575.1"/>
    </source>
</evidence>
<gene>
    <name evidence="4" type="ORF">FB466_2568</name>
</gene>
<dbReference type="OrthoDB" id="4324715at2"/>
<dbReference type="PANTHER" id="PTHR10996">
    <property type="entry name" value="2-HYDROXYACID DEHYDROGENASE-RELATED"/>
    <property type="match status" value="1"/>
</dbReference>
<evidence type="ECO:0000259" key="3">
    <source>
        <dbReference type="Pfam" id="PF02826"/>
    </source>
</evidence>
<dbReference type="Proteomes" id="UP000318331">
    <property type="component" value="Unassembled WGS sequence"/>
</dbReference>
<dbReference type="SUPFAM" id="SSF51735">
    <property type="entry name" value="NAD(P)-binding Rossmann-fold domains"/>
    <property type="match status" value="1"/>
</dbReference>
<dbReference type="InterPro" id="IPR050223">
    <property type="entry name" value="D-isomer_2-hydroxyacid_DH"/>
</dbReference>
<dbReference type="PROSITE" id="PS00671">
    <property type="entry name" value="D_2_HYDROXYACID_DH_3"/>
    <property type="match status" value="1"/>
</dbReference>
<keyword evidence="1" id="KW-0560">Oxidoreductase</keyword>
<evidence type="ECO:0000313" key="5">
    <source>
        <dbReference type="Proteomes" id="UP000318331"/>
    </source>
</evidence>
<dbReference type="EMBL" id="VFPN01000004">
    <property type="protein sequence ID" value="TQM57575.1"/>
    <property type="molecule type" value="Genomic_DNA"/>
</dbReference>
<organism evidence="4 5">
    <name type="scientific">Klugiella xanthotipulae</name>
    <dbReference type="NCBI Taxonomy" id="244735"/>
    <lineage>
        <taxon>Bacteria</taxon>
        <taxon>Bacillati</taxon>
        <taxon>Actinomycetota</taxon>
        <taxon>Actinomycetes</taxon>
        <taxon>Micrococcales</taxon>
        <taxon>Microbacteriaceae</taxon>
        <taxon>Klugiella</taxon>
    </lineage>
</organism>
<dbReference type="InterPro" id="IPR006140">
    <property type="entry name" value="D-isomer_DH_NAD-bd"/>
</dbReference>
<dbReference type="Pfam" id="PF02826">
    <property type="entry name" value="2-Hacid_dh_C"/>
    <property type="match status" value="1"/>
</dbReference>
<dbReference type="GO" id="GO:0016618">
    <property type="term" value="F:hydroxypyruvate reductase [NAD(P)H] activity"/>
    <property type="evidence" value="ECO:0007669"/>
    <property type="project" value="TreeGrafter"/>
</dbReference>
<dbReference type="PANTHER" id="PTHR10996:SF178">
    <property type="entry name" value="2-HYDROXYACID DEHYDROGENASE YGL185C-RELATED"/>
    <property type="match status" value="1"/>
</dbReference>
<dbReference type="GO" id="GO:0030267">
    <property type="term" value="F:glyoxylate reductase (NADPH) activity"/>
    <property type="evidence" value="ECO:0007669"/>
    <property type="project" value="TreeGrafter"/>
</dbReference>
<proteinExistence type="predicted"/>
<dbReference type="CDD" id="cd12166">
    <property type="entry name" value="2-Hacid_dh_7"/>
    <property type="match status" value="1"/>
</dbReference>
<keyword evidence="2" id="KW-0520">NAD</keyword>
<dbReference type="SUPFAM" id="SSF52283">
    <property type="entry name" value="Formate/glycerate dehydrogenase catalytic domain-like"/>
    <property type="match status" value="1"/>
</dbReference>
<dbReference type="RefSeq" id="WP_141918791.1">
    <property type="nucleotide sequence ID" value="NZ_BAAAYS010000015.1"/>
</dbReference>
<sequence length="309" mass="32695">MARTPLTVSLPGNTLRDLLSPAPTGVELLLWDLKTPPPAAHIDIVVPPYMGTESVLGSLSAVTTQLVQSQSIGFDNVADALPPGHRFANASTVHEASTAELAVGLILAMQRGIPDAVRAADAGHWAPQRRASLADRTVLIVGFGGVGQAIEERLLPFETSVTRVARTARETPTGPIHPMSELPRLLPHADIVVLAMPLTAESTGMVNDAFLTAMADGALLVNVARGPIIDTDALVAHLHTGRLRAALDVTDPEPLPAEHPLWSCPEVLITPHVGGATSAMMPRMARLIRQQIELLQSGQEPVNVVIDGR</sequence>
<name>A0A543HGW9_9MICO</name>
<keyword evidence="5" id="KW-1185">Reference proteome</keyword>
<evidence type="ECO:0000256" key="2">
    <source>
        <dbReference type="ARBA" id="ARBA00023027"/>
    </source>
</evidence>
<dbReference type="GO" id="GO:0005829">
    <property type="term" value="C:cytosol"/>
    <property type="evidence" value="ECO:0007669"/>
    <property type="project" value="TreeGrafter"/>
</dbReference>
<evidence type="ECO:0000256" key="1">
    <source>
        <dbReference type="ARBA" id="ARBA00023002"/>
    </source>
</evidence>
<dbReference type="GO" id="GO:0051287">
    <property type="term" value="F:NAD binding"/>
    <property type="evidence" value="ECO:0007669"/>
    <property type="project" value="InterPro"/>
</dbReference>
<dbReference type="InterPro" id="IPR029753">
    <property type="entry name" value="D-isomer_DH_CS"/>
</dbReference>
<comment type="caution">
    <text evidence="4">The sequence shown here is derived from an EMBL/GenBank/DDBJ whole genome shotgun (WGS) entry which is preliminary data.</text>
</comment>
<feature type="domain" description="D-isomer specific 2-hydroxyacid dehydrogenase NAD-binding" evidence="3">
    <location>
        <begin position="103"/>
        <end position="274"/>
    </location>
</feature>